<dbReference type="InterPro" id="IPR054357">
    <property type="entry name" value="MFE-2_N"/>
</dbReference>
<dbReference type="GO" id="GO:0044594">
    <property type="term" value="F:17-beta-hydroxysteroid dehydrogenase (NAD+) activity"/>
    <property type="evidence" value="ECO:0007669"/>
    <property type="project" value="TreeGrafter"/>
</dbReference>
<dbReference type="KEGG" id="npi:G7071_12620"/>
<dbReference type="SUPFAM" id="SSF54637">
    <property type="entry name" value="Thioesterase/thiol ester dehydrase-isomerase"/>
    <property type="match status" value="2"/>
</dbReference>
<name>A0A6G7YHK0_9ACTN</name>
<dbReference type="GO" id="GO:0003857">
    <property type="term" value="F:(3S)-3-hydroxyacyl-CoA dehydrogenase (NAD+) activity"/>
    <property type="evidence" value="ECO:0007669"/>
    <property type="project" value="TreeGrafter"/>
</dbReference>
<dbReference type="PANTHER" id="PTHR13078:SF59">
    <property type="entry name" value="ENOYL-COA HYDRATASE CHSH3"/>
    <property type="match status" value="1"/>
</dbReference>
<accession>A0A6G7YHK0</accession>
<dbReference type="InterPro" id="IPR029069">
    <property type="entry name" value="HotDog_dom_sf"/>
</dbReference>
<feature type="domain" description="MaoC-like" evidence="3">
    <location>
        <begin position="166"/>
        <end position="264"/>
    </location>
</feature>
<protein>
    <submittedName>
        <fullName evidence="5">3-alpha,7-alpha, 12-alpha-trihydroxy-5-beta-cholest-24-enoyl-CoA hydratase</fullName>
    </submittedName>
</protein>
<evidence type="ECO:0000259" key="3">
    <source>
        <dbReference type="Pfam" id="PF01575"/>
    </source>
</evidence>
<feature type="domain" description="Peroxisomal multifunctional enzyme type 2-like N-terminal" evidence="4">
    <location>
        <begin position="21"/>
        <end position="150"/>
    </location>
</feature>
<evidence type="ECO:0000313" key="6">
    <source>
        <dbReference type="Proteomes" id="UP000502035"/>
    </source>
</evidence>
<gene>
    <name evidence="5" type="ORF">G7071_12620</name>
</gene>
<evidence type="ECO:0000256" key="1">
    <source>
        <dbReference type="ARBA" id="ARBA00005254"/>
    </source>
</evidence>
<reference evidence="5 6" key="1">
    <citation type="submission" date="2020-03" db="EMBL/GenBank/DDBJ databases">
        <title>Nocardioides sp. nov., isolated from fish.</title>
        <authorList>
            <person name="Hyun D.-W."/>
            <person name="Bae J.-W."/>
        </authorList>
    </citation>
    <scope>NUCLEOTIDE SEQUENCE [LARGE SCALE GENOMIC DNA]</scope>
    <source>
        <strain evidence="5 6">HDW12A</strain>
    </source>
</reference>
<dbReference type="InterPro" id="IPR002539">
    <property type="entry name" value="MaoC-like_dom"/>
</dbReference>
<dbReference type="GO" id="GO:0006635">
    <property type="term" value="P:fatty acid beta-oxidation"/>
    <property type="evidence" value="ECO:0007669"/>
    <property type="project" value="TreeGrafter"/>
</dbReference>
<sequence length="290" mass="30914">MPIDLDKALGAEPVTRDIAWSRRDVLLYHLSLGAGRDAHTDPELRWTFERDLQVLPTFAMVAGQGPSAGDLPPVGMDLPGVDVDLRRVLHGGQSLTVHRALPPEGSATVTTRTTNVWDKGKAAVVVLENSARSPYDELLWTTQMQIWIRGEGGFGGEPGPDAPHGQPGRDPDHVLETRTDPGQALLYRLNGDLNPLHADPDFAGAAGFDRPILHGLASYGLVAKALVDGLLDGDAARLRSLDVRFAGSIFPGQTLVTSVWRTDDGLVLASACPERGGAPVLTHATAEVSP</sequence>
<dbReference type="Pfam" id="PF01575">
    <property type="entry name" value="MaoC_dehydratas"/>
    <property type="match status" value="1"/>
</dbReference>
<dbReference type="GO" id="GO:0004300">
    <property type="term" value="F:enoyl-CoA hydratase activity"/>
    <property type="evidence" value="ECO:0007669"/>
    <property type="project" value="TreeGrafter"/>
</dbReference>
<dbReference type="Proteomes" id="UP000502035">
    <property type="component" value="Chromosome"/>
</dbReference>
<comment type="similarity">
    <text evidence="1">Belongs to the enoyl-CoA hydratase/isomerase family.</text>
</comment>
<evidence type="ECO:0000313" key="5">
    <source>
        <dbReference type="EMBL" id="QIK76146.1"/>
    </source>
</evidence>
<dbReference type="Gene3D" id="3.10.129.10">
    <property type="entry name" value="Hotdog Thioesterase"/>
    <property type="match status" value="1"/>
</dbReference>
<keyword evidence="6" id="KW-1185">Reference proteome</keyword>
<feature type="region of interest" description="Disordered" evidence="2">
    <location>
        <begin position="150"/>
        <end position="174"/>
    </location>
</feature>
<evidence type="ECO:0000259" key="4">
    <source>
        <dbReference type="Pfam" id="PF22622"/>
    </source>
</evidence>
<dbReference type="RefSeq" id="WP_166319302.1">
    <property type="nucleotide sequence ID" value="NZ_CP049866.1"/>
</dbReference>
<dbReference type="Pfam" id="PF22622">
    <property type="entry name" value="MFE-2_hydrat-2_N"/>
    <property type="match status" value="1"/>
</dbReference>
<dbReference type="CDD" id="cd03448">
    <property type="entry name" value="HDE_HSD"/>
    <property type="match status" value="1"/>
</dbReference>
<dbReference type="AlphaFoldDB" id="A0A6G7YHK0"/>
<organism evidence="5 6">
    <name type="scientific">Nocardioides piscis</name>
    <dbReference type="NCBI Taxonomy" id="2714938"/>
    <lineage>
        <taxon>Bacteria</taxon>
        <taxon>Bacillati</taxon>
        <taxon>Actinomycetota</taxon>
        <taxon>Actinomycetes</taxon>
        <taxon>Propionibacteriales</taxon>
        <taxon>Nocardioidaceae</taxon>
        <taxon>Nocardioides</taxon>
    </lineage>
</organism>
<evidence type="ECO:0000256" key="2">
    <source>
        <dbReference type="SAM" id="MobiDB-lite"/>
    </source>
</evidence>
<proteinExistence type="inferred from homology"/>
<dbReference type="EMBL" id="CP049866">
    <property type="protein sequence ID" value="QIK76146.1"/>
    <property type="molecule type" value="Genomic_DNA"/>
</dbReference>
<dbReference type="PANTHER" id="PTHR13078">
    <property type="entry name" value="PEROXISOMAL MULTIFUNCTIONAL ENZYME TYPE 2-RELATED"/>
    <property type="match status" value="1"/>
</dbReference>